<gene>
    <name evidence="1" type="ORF">FWILDA_LOCUS17977</name>
</gene>
<sequence>TSHNQPTIVLELLATATNKELAEYFDRALTYADQLSAGEKWVVHFTCCLWVSLAGSKMQGLWVSLARSKMQGLWVSSSGSKVQGLWVSSAGFKVQGGSLVSSAGSKMQGLWVSSAGSKVQ</sequence>
<evidence type="ECO:0000313" key="1">
    <source>
        <dbReference type="EMBL" id="CAI2197239.1"/>
    </source>
</evidence>
<feature type="non-terminal residue" evidence="1">
    <location>
        <position position="120"/>
    </location>
</feature>
<organism evidence="1 2">
    <name type="scientific">Funneliformis geosporum</name>
    <dbReference type="NCBI Taxonomy" id="1117311"/>
    <lineage>
        <taxon>Eukaryota</taxon>
        <taxon>Fungi</taxon>
        <taxon>Fungi incertae sedis</taxon>
        <taxon>Mucoromycota</taxon>
        <taxon>Glomeromycotina</taxon>
        <taxon>Glomeromycetes</taxon>
        <taxon>Glomerales</taxon>
        <taxon>Glomeraceae</taxon>
        <taxon>Funneliformis</taxon>
    </lineage>
</organism>
<comment type="caution">
    <text evidence="1">The sequence shown here is derived from an EMBL/GenBank/DDBJ whole genome shotgun (WGS) entry which is preliminary data.</text>
</comment>
<dbReference type="Proteomes" id="UP001153678">
    <property type="component" value="Unassembled WGS sequence"/>
</dbReference>
<dbReference type="AlphaFoldDB" id="A0A9W4XA66"/>
<feature type="non-terminal residue" evidence="1">
    <location>
        <position position="1"/>
    </location>
</feature>
<protein>
    <submittedName>
        <fullName evidence="1">19620_t:CDS:1</fullName>
    </submittedName>
</protein>
<name>A0A9W4XA66_9GLOM</name>
<proteinExistence type="predicted"/>
<dbReference type="OrthoDB" id="2440502at2759"/>
<accession>A0A9W4XA66</accession>
<evidence type="ECO:0000313" key="2">
    <source>
        <dbReference type="Proteomes" id="UP001153678"/>
    </source>
</evidence>
<dbReference type="EMBL" id="CAMKVN010015914">
    <property type="protein sequence ID" value="CAI2197239.1"/>
    <property type="molecule type" value="Genomic_DNA"/>
</dbReference>
<keyword evidence="2" id="KW-1185">Reference proteome</keyword>
<reference evidence="1" key="1">
    <citation type="submission" date="2022-08" db="EMBL/GenBank/DDBJ databases">
        <authorList>
            <person name="Kallberg Y."/>
            <person name="Tangrot J."/>
            <person name="Rosling A."/>
        </authorList>
    </citation>
    <scope>NUCLEOTIDE SEQUENCE</scope>
    <source>
        <strain evidence="1">Wild A</strain>
    </source>
</reference>